<evidence type="ECO:0000256" key="3">
    <source>
        <dbReference type="ARBA" id="ARBA00022840"/>
    </source>
</evidence>
<proteinExistence type="predicted"/>
<dbReference type="RefSeq" id="WP_380021500.1">
    <property type="nucleotide sequence ID" value="NZ_JBHSHD010000010.1"/>
</dbReference>
<evidence type="ECO:0000313" key="6">
    <source>
        <dbReference type="Proteomes" id="UP001595886"/>
    </source>
</evidence>
<keyword evidence="3" id="KW-0067">ATP-binding</keyword>
<dbReference type="EMBL" id="JBHSHD010000010">
    <property type="protein sequence ID" value="MFC4821215.1"/>
    <property type="molecule type" value="Genomic_DNA"/>
</dbReference>
<protein>
    <submittedName>
        <fullName evidence="5">Biotin-dependent carboxyltransferase family protein</fullName>
    </submittedName>
</protein>
<gene>
    <name evidence="5" type="ORF">ACFO6Q_12835</name>
</gene>
<dbReference type="SUPFAM" id="SSF50891">
    <property type="entry name" value="Cyclophilin-like"/>
    <property type="match status" value="1"/>
</dbReference>
<dbReference type="Proteomes" id="UP001595886">
    <property type="component" value="Unassembled WGS sequence"/>
</dbReference>
<dbReference type="NCBIfam" id="TIGR00724">
    <property type="entry name" value="urea_amlyse_rel"/>
    <property type="match status" value="1"/>
</dbReference>
<dbReference type="InterPro" id="IPR003778">
    <property type="entry name" value="CT_A_B"/>
</dbReference>
<dbReference type="InterPro" id="IPR029000">
    <property type="entry name" value="Cyclophilin-like_dom_sf"/>
</dbReference>
<evidence type="ECO:0000313" key="5">
    <source>
        <dbReference type="EMBL" id="MFC4821215.1"/>
    </source>
</evidence>
<accession>A0ABV9QV23</accession>
<keyword evidence="6" id="KW-1185">Reference proteome</keyword>
<sequence>MSVAVLKPGLLTTLQDRGRHGYAAFGVGHAGPMDEVALRLANALVGNADETAVLEITLTGPRLRFDTDAVIALTGADFDSRLGDAPFAGWRAVPVPAGTVLDLARARRGTRAYLAIAGGFRAAPVLGSAATDVNAGLGAPLHGGEVLGIGQWASVPASRATWSLDPRPWFDADPHRPIRLLRGRHFDALDARSRAALFGAPFRIAADSNRVGYRLDGERLTLATPLEIVSEPLAFGTVQLPPGGQPIALMAEHPVTGGYPRIGQVAAVDLPRLAQRRPGDPLRFAEIGLDEAQTRYLRREHELTQLLDAITARLGRDRGRDGKD</sequence>
<dbReference type="Pfam" id="PF02626">
    <property type="entry name" value="CT_A_B"/>
    <property type="match status" value="1"/>
</dbReference>
<keyword evidence="2" id="KW-0378">Hydrolase</keyword>
<reference evidence="6" key="1">
    <citation type="journal article" date="2019" name="Int. J. Syst. Evol. Microbiol.">
        <title>The Global Catalogue of Microorganisms (GCM) 10K type strain sequencing project: providing services to taxonomists for standard genome sequencing and annotation.</title>
        <authorList>
            <consortium name="The Broad Institute Genomics Platform"/>
            <consortium name="The Broad Institute Genome Sequencing Center for Infectious Disease"/>
            <person name="Wu L."/>
            <person name="Ma J."/>
        </authorList>
    </citation>
    <scope>NUCLEOTIDE SEQUENCE [LARGE SCALE GENOMIC DNA]</scope>
    <source>
        <strain evidence="6">CCUG 30340</strain>
    </source>
</reference>
<evidence type="ECO:0000256" key="2">
    <source>
        <dbReference type="ARBA" id="ARBA00022801"/>
    </source>
</evidence>
<feature type="domain" description="Carboxyltransferase" evidence="4">
    <location>
        <begin position="24"/>
        <end position="302"/>
    </location>
</feature>
<name>A0ABV9QV23_9GAMM</name>
<evidence type="ECO:0000259" key="4">
    <source>
        <dbReference type="SMART" id="SM00797"/>
    </source>
</evidence>
<organism evidence="5 6">
    <name type="scientific">Dokdonella ginsengisoli</name>
    <dbReference type="NCBI Taxonomy" id="363846"/>
    <lineage>
        <taxon>Bacteria</taxon>
        <taxon>Pseudomonadati</taxon>
        <taxon>Pseudomonadota</taxon>
        <taxon>Gammaproteobacteria</taxon>
        <taxon>Lysobacterales</taxon>
        <taxon>Rhodanobacteraceae</taxon>
        <taxon>Dokdonella</taxon>
    </lineage>
</organism>
<keyword evidence="1" id="KW-0547">Nucleotide-binding</keyword>
<dbReference type="InterPro" id="IPR052708">
    <property type="entry name" value="PxpC"/>
</dbReference>
<dbReference type="PANTHER" id="PTHR43309:SF3">
    <property type="entry name" value="5-OXOPROLINASE SUBUNIT C"/>
    <property type="match status" value="1"/>
</dbReference>
<dbReference type="Gene3D" id="2.40.100.10">
    <property type="entry name" value="Cyclophilin-like"/>
    <property type="match status" value="1"/>
</dbReference>
<dbReference type="PANTHER" id="PTHR43309">
    <property type="entry name" value="5-OXOPROLINASE SUBUNIT C"/>
    <property type="match status" value="1"/>
</dbReference>
<dbReference type="SMART" id="SM00797">
    <property type="entry name" value="AHS2"/>
    <property type="match status" value="1"/>
</dbReference>
<comment type="caution">
    <text evidence="5">The sequence shown here is derived from an EMBL/GenBank/DDBJ whole genome shotgun (WGS) entry which is preliminary data.</text>
</comment>
<evidence type="ECO:0000256" key="1">
    <source>
        <dbReference type="ARBA" id="ARBA00022741"/>
    </source>
</evidence>